<keyword evidence="1" id="KW-0812">Transmembrane</keyword>
<name>A0ABN7SHC4_OIKDI</name>
<organism evidence="2 3">
    <name type="scientific">Oikopleura dioica</name>
    <name type="common">Tunicate</name>
    <dbReference type="NCBI Taxonomy" id="34765"/>
    <lineage>
        <taxon>Eukaryota</taxon>
        <taxon>Metazoa</taxon>
        <taxon>Chordata</taxon>
        <taxon>Tunicata</taxon>
        <taxon>Appendicularia</taxon>
        <taxon>Copelata</taxon>
        <taxon>Oikopleuridae</taxon>
        <taxon>Oikopleura</taxon>
    </lineage>
</organism>
<evidence type="ECO:0000313" key="2">
    <source>
        <dbReference type="EMBL" id="CAG5097768.1"/>
    </source>
</evidence>
<dbReference type="Proteomes" id="UP001158576">
    <property type="component" value="Chromosome XSR"/>
</dbReference>
<evidence type="ECO:0000313" key="3">
    <source>
        <dbReference type="Proteomes" id="UP001158576"/>
    </source>
</evidence>
<accession>A0ABN7SHC4</accession>
<feature type="transmembrane region" description="Helical" evidence="1">
    <location>
        <begin position="58"/>
        <end position="78"/>
    </location>
</feature>
<keyword evidence="1" id="KW-1133">Transmembrane helix</keyword>
<feature type="transmembrane region" description="Helical" evidence="1">
    <location>
        <begin position="90"/>
        <end position="109"/>
    </location>
</feature>
<reference evidence="2 3" key="1">
    <citation type="submission" date="2021-04" db="EMBL/GenBank/DDBJ databases">
        <authorList>
            <person name="Bliznina A."/>
        </authorList>
    </citation>
    <scope>NUCLEOTIDE SEQUENCE [LARGE SCALE GENOMIC DNA]</scope>
</reference>
<evidence type="ECO:0000256" key="1">
    <source>
        <dbReference type="SAM" id="Phobius"/>
    </source>
</evidence>
<feature type="transmembrane region" description="Helical" evidence="1">
    <location>
        <begin position="165"/>
        <end position="191"/>
    </location>
</feature>
<keyword evidence="3" id="KW-1185">Reference proteome</keyword>
<keyword evidence="1" id="KW-0472">Membrane</keyword>
<sequence>MCSDPHKGCLITSAIEIGTSSLAFLIAAKAVKLQNLYNKAVDTIRTNVGSAGDRFDDATVASVIAGFAFLGILTGAVGVHGGRTRTRWCYFLHFIFALFLSLCSFAIFIDSFVQYKKMHSQVSLDNPTAAPQIHEVAANTTVAPGTESTSAKPSSLLEAEDVKEFISVLGFPLAIYFFNIFLFLGSAFYAWKAWKNREGSFQREMLENEPDSGPSPDPL</sequence>
<dbReference type="EMBL" id="OU015569">
    <property type="protein sequence ID" value="CAG5097768.1"/>
    <property type="molecule type" value="Genomic_DNA"/>
</dbReference>
<proteinExistence type="predicted"/>
<protein>
    <submittedName>
        <fullName evidence="2">Oidioi.mRNA.OKI2018_I69.XSR.g15223.t1.cds</fullName>
    </submittedName>
</protein>
<gene>
    <name evidence="2" type="ORF">OKIOD_LOCUS6781</name>
</gene>